<dbReference type="PANTHER" id="PTHR21661:SF35">
    <property type="entry name" value="EPOXIDE HYDROLASE"/>
    <property type="match status" value="1"/>
</dbReference>
<comment type="caution">
    <text evidence="6">The sequence shown here is derived from an EMBL/GenBank/DDBJ whole genome shotgun (WGS) entry which is preliminary data.</text>
</comment>
<keyword evidence="3 6" id="KW-0378">Hydrolase</keyword>
<feature type="signal peptide" evidence="4">
    <location>
        <begin position="1"/>
        <end position="24"/>
    </location>
</feature>
<keyword evidence="7" id="KW-1185">Reference proteome</keyword>
<dbReference type="PIRSF" id="PIRSF001112">
    <property type="entry name" value="Epoxide_hydrolase"/>
    <property type="match status" value="1"/>
</dbReference>
<dbReference type="InterPro" id="IPR010497">
    <property type="entry name" value="Epoxide_hydro_N"/>
</dbReference>
<evidence type="ECO:0000259" key="5">
    <source>
        <dbReference type="Pfam" id="PF06441"/>
    </source>
</evidence>
<evidence type="ECO:0000256" key="4">
    <source>
        <dbReference type="SAM" id="SignalP"/>
    </source>
</evidence>
<protein>
    <submittedName>
        <fullName evidence="6">Epoxide hydrolase</fullName>
    </submittedName>
</protein>
<organism evidence="6 7">
    <name type="scientific">Sphingobacterium ginsenosidimutans</name>
    <dbReference type="NCBI Taxonomy" id="687845"/>
    <lineage>
        <taxon>Bacteria</taxon>
        <taxon>Pseudomonadati</taxon>
        <taxon>Bacteroidota</taxon>
        <taxon>Sphingobacteriia</taxon>
        <taxon>Sphingobacteriales</taxon>
        <taxon>Sphingobacteriaceae</taxon>
        <taxon>Sphingobacterium</taxon>
    </lineage>
</organism>
<proteinExistence type="inferred from homology"/>
<keyword evidence="4" id="KW-0732">Signal</keyword>
<evidence type="ECO:0000313" key="6">
    <source>
        <dbReference type="EMBL" id="GAA4180635.1"/>
    </source>
</evidence>
<dbReference type="PRINTS" id="PR00412">
    <property type="entry name" value="EPOXHYDRLASE"/>
</dbReference>
<evidence type="ECO:0000256" key="1">
    <source>
        <dbReference type="ARBA" id="ARBA00010088"/>
    </source>
</evidence>
<reference evidence="7" key="1">
    <citation type="journal article" date="2019" name="Int. J. Syst. Evol. Microbiol.">
        <title>The Global Catalogue of Microorganisms (GCM) 10K type strain sequencing project: providing services to taxonomists for standard genome sequencing and annotation.</title>
        <authorList>
            <consortium name="The Broad Institute Genomics Platform"/>
            <consortium name="The Broad Institute Genome Sequencing Center for Infectious Disease"/>
            <person name="Wu L."/>
            <person name="Ma J."/>
        </authorList>
    </citation>
    <scope>NUCLEOTIDE SEQUENCE [LARGE SCALE GENOMIC DNA]</scope>
    <source>
        <strain evidence="7">JCM 16722</strain>
    </source>
</reference>
<dbReference type="SUPFAM" id="SSF53474">
    <property type="entry name" value="alpha/beta-Hydrolases"/>
    <property type="match status" value="1"/>
</dbReference>
<dbReference type="InterPro" id="IPR016292">
    <property type="entry name" value="Epoxide_hydrolase"/>
</dbReference>
<dbReference type="EMBL" id="BAAAZK010000007">
    <property type="protein sequence ID" value="GAA4180635.1"/>
    <property type="molecule type" value="Genomic_DNA"/>
</dbReference>
<dbReference type="RefSeq" id="WP_346087223.1">
    <property type="nucleotide sequence ID" value="NZ_BAAAZK010000007.1"/>
</dbReference>
<dbReference type="InterPro" id="IPR029058">
    <property type="entry name" value="AB_hydrolase_fold"/>
</dbReference>
<dbReference type="PANTHER" id="PTHR21661">
    <property type="entry name" value="EPOXIDE HYDROLASE 1-RELATED"/>
    <property type="match status" value="1"/>
</dbReference>
<comment type="similarity">
    <text evidence="1">Belongs to the peptidase S33 family.</text>
</comment>
<evidence type="ECO:0000256" key="2">
    <source>
        <dbReference type="ARBA" id="ARBA00022797"/>
    </source>
</evidence>
<feature type="chain" id="PRO_5046455794" evidence="4">
    <location>
        <begin position="25"/>
        <end position="429"/>
    </location>
</feature>
<dbReference type="Gene3D" id="3.40.50.1820">
    <property type="entry name" value="alpha/beta hydrolase"/>
    <property type="match status" value="1"/>
</dbReference>
<sequence>MKTKLTTALLAAAFSLNVPTIASAQNNKTTSTVSKTDTSIRPFKINIPQSKLDELKRRIAETRFPDKETVNDASQGIQLAQLKELLMYWGKGYDWRKLEKKLNALPQYITKIDGLDIQFIHVRSKESNALPIVLTHGWPGSPLEFIDAIGPLTDPVKYGGKAEDAFDVIIPAIPGYGFSEIPKETGWNPDRVAKAWDVLVKRLGYTKYVSEGGDHGSVISDALARQAPAGLLGIHLTMPATIPTELVKPINAGDPIPAGLSEDETRAYNSLSTFFGRNAAYGGMMVTRPQTTGYLLSDSPSALAAFLYEKIAEWTESDLQPEKVIHRDAILDDITLYWLTNTGASSSRFYWENNNNNFSSDHQKTKTIKVPVAISVFPHEIYQAPESWSKAAYPTLYYYHKAKKGGHFAAWEQPQIFTEELRAAFKSLR</sequence>
<feature type="domain" description="Epoxide hydrolase N-terminal" evidence="5">
    <location>
        <begin position="40"/>
        <end position="145"/>
    </location>
</feature>
<dbReference type="InterPro" id="IPR000639">
    <property type="entry name" value="Epox_hydrolase-like"/>
</dbReference>
<keyword evidence="2" id="KW-0058">Aromatic hydrocarbons catabolism</keyword>
<name>A0ABP8AA47_9SPHI</name>
<gene>
    <name evidence="6" type="ORF">GCM10022218_35150</name>
</gene>
<accession>A0ABP8AA47</accession>
<dbReference type="GO" id="GO:0016787">
    <property type="term" value="F:hydrolase activity"/>
    <property type="evidence" value="ECO:0007669"/>
    <property type="project" value="UniProtKB-KW"/>
</dbReference>
<evidence type="ECO:0000313" key="7">
    <source>
        <dbReference type="Proteomes" id="UP001500167"/>
    </source>
</evidence>
<dbReference type="Pfam" id="PF06441">
    <property type="entry name" value="EHN"/>
    <property type="match status" value="1"/>
</dbReference>
<dbReference type="Proteomes" id="UP001500167">
    <property type="component" value="Unassembled WGS sequence"/>
</dbReference>
<evidence type="ECO:0000256" key="3">
    <source>
        <dbReference type="ARBA" id="ARBA00022801"/>
    </source>
</evidence>